<sequence length="98" mass="11225">MTTLTEHQPPLTGLELKEQGIASVSRHRWVDDARMEAERFCRGTGFVTSDDVHFIMDVDYPPHPNCVGAIFADKRFMATGERVRSTRPEAHGREIRVW</sequence>
<gene>
    <name evidence="1" type="ORF">LCGC14_2563800</name>
</gene>
<comment type="caution">
    <text evidence="1">The sequence shown here is derived from an EMBL/GenBank/DDBJ whole genome shotgun (WGS) entry which is preliminary data.</text>
</comment>
<accession>A0A0F9CVG0</accession>
<reference evidence="1" key="1">
    <citation type="journal article" date="2015" name="Nature">
        <title>Complex archaea that bridge the gap between prokaryotes and eukaryotes.</title>
        <authorList>
            <person name="Spang A."/>
            <person name="Saw J.H."/>
            <person name="Jorgensen S.L."/>
            <person name="Zaremba-Niedzwiedzka K."/>
            <person name="Martijn J."/>
            <person name="Lind A.E."/>
            <person name="van Eijk R."/>
            <person name="Schleper C."/>
            <person name="Guy L."/>
            <person name="Ettema T.J."/>
        </authorList>
    </citation>
    <scope>NUCLEOTIDE SEQUENCE</scope>
</reference>
<dbReference type="EMBL" id="LAZR01042389">
    <property type="protein sequence ID" value="KKL09646.1"/>
    <property type="molecule type" value="Genomic_DNA"/>
</dbReference>
<proteinExistence type="predicted"/>
<dbReference type="AlphaFoldDB" id="A0A0F9CVG0"/>
<name>A0A0F9CVG0_9ZZZZ</name>
<evidence type="ECO:0000313" key="1">
    <source>
        <dbReference type="EMBL" id="KKL09646.1"/>
    </source>
</evidence>
<organism evidence="1">
    <name type="scientific">marine sediment metagenome</name>
    <dbReference type="NCBI Taxonomy" id="412755"/>
    <lineage>
        <taxon>unclassified sequences</taxon>
        <taxon>metagenomes</taxon>
        <taxon>ecological metagenomes</taxon>
    </lineage>
</organism>
<protein>
    <submittedName>
        <fullName evidence="1">Uncharacterized protein</fullName>
    </submittedName>
</protein>